<feature type="compositionally biased region" description="Basic and acidic residues" evidence="5">
    <location>
        <begin position="389"/>
        <end position="408"/>
    </location>
</feature>
<evidence type="ECO:0000256" key="1">
    <source>
        <dbReference type="ARBA" id="ARBA00004651"/>
    </source>
</evidence>
<dbReference type="EMBL" id="FNAX01000012">
    <property type="protein sequence ID" value="SDF91807.1"/>
    <property type="molecule type" value="Genomic_DNA"/>
</dbReference>
<name>A0A1G7PZR7_9ACTN</name>
<feature type="transmembrane region" description="Helical" evidence="6">
    <location>
        <begin position="165"/>
        <end position="184"/>
    </location>
</feature>
<evidence type="ECO:0000256" key="3">
    <source>
        <dbReference type="ARBA" id="ARBA00022989"/>
    </source>
</evidence>
<dbReference type="GO" id="GO:0022857">
    <property type="term" value="F:transmembrane transporter activity"/>
    <property type="evidence" value="ECO:0007669"/>
    <property type="project" value="InterPro"/>
</dbReference>
<accession>A0A1G7PZR7</accession>
<dbReference type="InterPro" id="IPR051788">
    <property type="entry name" value="MFS_Transporter"/>
</dbReference>
<dbReference type="PANTHER" id="PTHR23514:SF13">
    <property type="entry name" value="INNER MEMBRANE PROTEIN YBJJ"/>
    <property type="match status" value="1"/>
</dbReference>
<evidence type="ECO:0000259" key="7">
    <source>
        <dbReference type="PROSITE" id="PS50850"/>
    </source>
</evidence>
<dbReference type="CDD" id="cd17393">
    <property type="entry name" value="MFS_MosC_like"/>
    <property type="match status" value="1"/>
</dbReference>
<dbReference type="InterPro" id="IPR020846">
    <property type="entry name" value="MFS_dom"/>
</dbReference>
<sequence>MVDRALRAARVATFVYFVLNGTLLGVWVVQIPAIETKVGIGHAVLGGLLVVLGAGAFAGMQLAGPLSDRFGPRAVVPAAGALCAAALVLPGLAHDTWTLGGALLVLGFFNGCLDVSMNAHAVQVEKAYDRPVMSAFHATFSVGGVLAALLGAGATGLGWSPARTLTAVAVAGVLVAVVTARGLLSVAPAPEAGGEPPAGEAGSKGTGRRAAPARIWFLAALALMVMLSEGVANDWSALHLRTVLGASESSAAFAYGTYAATMTLGRLLADRFSARFGSVAVLRYGSALAAAGIGIVAVSPWIPLALAGWALFGLGLSGTVPQLFSAAGHADPAAAGANVSRVAGLGYLGMLAGPALIGWMTHVVALNHAFLLPAALCLVAAFSAGALRPRADRSPDPEPGRESARETAGEPVRPL</sequence>
<feature type="transmembrane region" description="Helical" evidence="6">
    <location>
        <begin position="12"/>
        <end position="34"/>
    </location>
</feature>
<feature type="transmembrane region" description="Helical" evidence="6">
    <location>
        <begin position="342"/>
        <end position="362"/>
    </location>
</feature>
<dbReference type="InterPro" id="IPR036259">
    <property type="entry name" value="MFS_trans_sf"/>
</dbReference>
<evidence type="ECO:0000256" key="2">
    <source>
        <dbReference type="ARBA" id="ARBA00022692"/>
    </source>
</evidence>
<feature type="transmembrane region" description="Helical" evidence="6">
    <location>
        <begin position="99"/>
        <end position="117"/>
    </location>
</feature>
<reference evidence="8 9" key="1">
    <citation type="submission" date="2016-10" db="EMBL/GenBank/DDBJ databases">
        <authorList>
            <person name="de Groot N.N."/>
        </authorList>
    </citation>
    <scope>NUCLEOTIDE SEQUENCE [LARGE SCALE GENOMIC DNA]</scope>
    <source>
        <strain evidence="8 9">CGMCC 4.1859</strain>
    </source>
</reference>
<evidence type="ECO:0000313" key="9">
    <source>
        <dbReference type="Proteomes" id="UP000198614"/>
    </source>
</evidence>
<dbReference type="Pfam" id="PF07690">
    <property type="entry name" value="MFS_1"/>
    <property type="match status" value="1"/>
</dbReference>
<keyword evidence="3 6" id="KW-1133">Transmembrane helix</keyword>
<feature type="transmembrane region" description="Helical" evidence="6">
    <location>
        <begin position="40"/>
        <end position="62"/>
    </location>
</feature>
<feature type="transmembrane region" description="Helical" evidence="6">
    <location>
        <begin position="74"/>
        <end position="93"/>
    </location>
</feature>
<feature type="region of interest" description="Disordered" evidence="5">
    <location>
        <begin position="389"/>
        <end position="415"/>
    </location>
</feature>
<feature type="transmembrane region" description="Helical" evidence="6">
    <location>
        <begin position="252"/>
        <end position="269"/>
    </location>
</feature>
<evidence type="ECO:0000256" key="5">
    <source>
        <dbReference type="SAM" id="MobiDB-lite"/>
    </source>
</evidence>
<dbReference type="SUPFAM" id="SSF103473">
    <property type="entry name" value="MFS general substrate transporter"/>
    <property type="match status" value="1"/>
</dbReference>
<dbReference type="GO" id="GO:0005886">
    <property type="term" value="C:plasma membrane"/>
    <property type="evidence" value="ECO:0007669"/>
    <property type="project" value="UniProtKB-SubCell"/>
</dbReference>
<feature type="domain" description="Major facilitator superfamily (MFS) profile" evidence="7">
    <location>
        <begin position="5"/>
        <end position="392"/>
    </location>
</feature>
<feature type="transmembrane region" description="Helical" evidence="6">
    <location>
        <begin position="213"/>
        <end position="232"/>
    </location>
</feature>
<keyword evidence="2 6" id="KW-0812">Transmembrane</keyword>
<evidence type="ECO:0000256" key="6">
    <source>
        <dbReference type="SAM" id="Phobius"/>
    </source>
</evidence>
<evidence type="ECO:0000256" key="4">
    <source>
        <dbReference type="ARBA" id="ARBA00023136"/>
    </source>
</evidence>
<dbReference type="PROSITE" id="PS50850">
    <property type="entry name" value="MFS"/>
    <property type="match status" value="1"/>
</dbReference>
<dbReference type="PANTHER" id="PTHR23514">
    <property type="entry name" value="BYPASS OF STOP CODON PROTEIN 6"/>
    <property type="match status" value="1"/>
</dbReference>
<proteinExistence type="predicted"/>
<dbReference type="InterPro" id="IPR011701">
    <property type="entry name" value="MFS"/>
</dbReference>
<dbReference type="OrthoDB" id="151222at2"/>
<feature type="transmembrane region" description="Helical" evidence="6">
    <location>
        <begin position="368"/>
        <end position="387"/>
    </location>
</feature>
<feature type="transmembrane region" description="Helical" evidence="6">
    <location>
        <begin position="281"/>
        <end position="302"/>
    </location>
</feature>
<evidence type="ECO:0000313" key="8">
    <source>
        <dbReference type="EMBL" id="SDF91807.1"/>
    </source>
</evidence>
<organism evidence="8 9">
    <name type="scientific">Streptomyces griseoaurantiacus</name>
    <dbReference type="NCBI Taxonomy" id="68213"/>
    <lineage>
        <taxon>Bacteria</taxon>
        <taxon>Bacillati</taxon>
        <taxon>Actinomycetota</taxon>
        <taxon>Actinomycetes</taxon>
        <taxon>Kitasatosporales</taxon>
        <taxon>Streptomycetaceae</taxon>
        <taxon>Streptomyces</taxon>
        <taxon>Streptomyces aurantiacus group</taxon>
    </lineage>
</organism>
<feature type="transmembrane region" description="Helical" evidence="6">
    <location>
        <begin position="138"/>
        <end position="159"/>
    </location>
</feature>
<gene>
    <name evidence="8" type="ORF">SAMN05216260_11247</name>
</gene>
<protein>
    <submittedName>
        <fullName evidence="8">Sugar phosphate permease</fullName>
    </submittedName>
</protein>
<comment type="subcellular location">
    <subcellularLocation>
        <location evidence="1">Cell membrane</location>
        <topology evidence="1">Multi-pass membrane protein</topology>
    </subcellularLocation>
</comment>
<dbReference type="Gene3D" id="1.20.1250.20">
    <property type="entry name" value="MFS general substrate transporter like domains"/>
    <property type="match status" value="2"/>
</dbReference>
<keyword evidence="4 6" id="KW-0472">Membrane</keyword>
<dbReference type="AlphaFoldDB" id="A0A1G7PZR7"/>
<dbReference type="Proteomes" id="UP000198614">
    <property type="component" value="Unassembled WGS sequence"/>
</dbReference>
<feature type="transmembrane region" description="Helical" evidence="6">
    <location>
        <begin position="308"/>
        <end position="330"/>
    </location>
</feature>